<protein>
    <submittedName>
        <fullName evidence="1">Uncharacterized protein</fullName>
    </submittedName>
</protein>
<proteinExistence type="predicted"/>
<sequence>MSGNIVLVQTQYCAPGVETCVHHQVVMSGVAMYGACNGHCPFCRSPAGMVASMAIGVASTGEMRAMGEQVCLSGCLIL</sequence>
<evidence type="ECO:0000313" key="1">
    <source>
        <dbReference type="EMBL" id="GFH26318.1"/>
    </source>
</evidence>
<evidence type="ECO:0000313" key="2">
    <source>
        <dbReference type="Proteomes" id="UP000485058"/>
    </source>
</evidence>
<reference evidence="1 2" key="1">
    <citation type="submission" date="2020-02" db="EMBL/GenBank/DDBJ databases">
        <title>Draft genome sequence of Haematococcus lacustris strain NIES-144.</title>
        <authorList>
            <person name="Morimoto D."/>
            <person name="Nakagawa S."/>
            <person name="Yoshida T."/>
            <person name="Sawayama S."/>
        </authorList>
    </citation>
    <scope>NUCLEOTIDE SEQUENCE [LARGE SCALE GENOMIC DNA]</scope>
    <source>
        <strain evidence="1 2">NIES-144</strain>
    </source>
</reference>
<comment type="caution">
    <text evidence="1">The sequence shown here is derived from an EMBL/GenBank/DDBJ whole genome shotgun (WGS) entry which is preliminary data.</text>
</comment>
<keyword evidence="2" id="KW-1185">Reference proteome</keyword>
<dbReference type="AlphaFoldDB" id="A0A6A0A3E6"/>
<name>A0A6A0A3E6_HAELA</name>
<dbReference type="Proteomes" id="UP000485058">
    <property type="component" value="Unassembled WGS sequence"/>
</dbReference>
<dbReference type="EMBL" id="BLLF01003091">
    <property type="protein sequence ID" value="GFH26318.1"/>
    <property type="molecule type" value="Genomic_DNA"/>
</dbReference>
<organism evidence="1 2">
    <name type="scientific">Haematococcus lacustris</name>
    <name type="common">Green alga</name>
    <name type="synonym">Haematococcus pluvialis</name>
    <dbReference type="NCBI Taxonomy" id="44745"/>
    <lineage>
        <taxon>Eukaryota</taxon>
        <taxon>Viridiplantae</taxon>
        <taxon>Chlorophyta</taxon>
        <taxon>core chlorophytes</taxon>
        <taxon>Chlorophyceae</taxon>
        <taxon>CS clade</taxon>
        <taxon>Chlamydomonadales</taxon>
        <taxon>Haematococcaceae</taxon>
        <taxon>Haematococcus</taxon>
    </lineage>
</organism>
<accession>A0A6A0A3E6</accession>
<gene>
    <name evidence="1" type="ORF">HaLaN_24449</name>
</gene>